<feature type="compositionally biased region" description="Basic and acidic residues" evidence="2">
    <location>
        <begin position="169"/>
        <end position="179"/>
    </location>
</feature>
<keyword evidence="1" id="KW-0862">Zinc</keyword>
<dbReference type="Gene3D" id="3.30.160.60">
    <property type="entry name" value="Classic Zinc Finger"/>
    <property type="match status" value="1"/>
</dbReference>
<evidence type="ECO:0000313" key="5">
    <source>
        <dbReference type="Proteomes" id="UP001141806"/>
    </source>
</evidence>
<name>A0A9Q0KD92_9MAGN</name>
<dbReference type="GO" id="GO:0008270">
    <property type="term" value="F:zinc ion binding"/>
    <property type="evidence" value="ECO:0007669"/>
    <property type="project" value="UniProtKB-KW"/>
</dbReference>
<gene>
    <name evidence="4" type="ORF">NE237_014927</name>
</gene>
<dbReference type="PROSITE" id="PS00028">
    <property type="entry name" value="ZINC_FINGER_C2H2_1"/>
    <property type="match status" value="1"/>
</dbReference>
<feature type="region of interest" description="Disordered" evidence="2">
    <location>
        <begin position="155"/>
        <end position="179"/>
    </location>
</feature>
<evidence type="ECO:0000256" key="2">
    <source>
        <dbReference type="SAM" id="MobiDB-lite"/>
    </source>
</evidence>
<dbReference type="OrthoDB" id="1915958at2759"/>
<evidence type="ECO:0000256" key="1">
    <source>
        <dbReference type="PROSITE-ProRule" id="PRU00042"/>
    </source>
</evidence>
<organism evidence="4 5">
    <name type="scientific">Protea cynaroides</name>
    <dbReference type="NCBI Taxonomy" id="273540"/>
    <lineage>
        <taxon>Eukaryota</taxon>
        <taxon>Viridiplantae</taxon>
        <taxon>Streptophyta</taxon>
        <taxon>Embryophyta</taxon>
        <taxon>Tracheophyta</taxon>
        <taxon>Spermatophyta</taxon>
        <taxon>Magnoliopsida</taxon>
        <taxon>Proteales</taxon>
        <taxon>Proteaceae</taxon>
        <taxon>Protea</taxon>
    </lineage>
</organism>
<protein>
    <recommendedName>
        <fullName evidence="3">C2H2-type domain-containing protein</fullName>
    </recommendedName>
</protein>
<keyword evidence="1" id="KW-0863">Zinc-finger</keyword>
<accession>A0A9Q0KD92</accession>
<sequence length="193" mass="21219">MGDEEKGIQGEGNMSIQASTRMFPCLFCSRKFCSSQALGGHQNAHKKERTAARKAQRTAEYRLCSLASSHSPPPPPPPALVLAPNSHVGLLNPSMYITTHASSIGYFPVHHFSDQFGPNGAPRFSPFVCNGVGGPSSSPYQFREDEENILRWQSSFKRPLSNGGSSQVSEKENRSLEICDKDDEKKIDLTLHL</sequence>
<dbReference type="InterPro" id="IPR036236">
    <property type="entry name" value="Znf_C2H2_sf"/>
</dbReference>
<dbReference type="AlphaFoldDB" id="A0A9Q0KD92"/>
<proteinExistence type="predicted"/>
<keyword evidence="1" id="KW-0479">Metal-binding</keyword>
<reference evidence="4" key="1">
    <citation type="journal article" date="2023" name="Plant J.">
        <title>The genome of the king protea, Protea cynaroides.</title>
        <authorList>
            <person name="Chang J."/>
            <person name="Duong T.A."/>
            <person name="Schoeman C."/>
            <person name="Ma X."/>
            <person name="Roodt D."/>
            <person name="Barker N."/>
            <person name="Li Z."/>
            <person name="Van de Peer Y."/>
            <person name="Mizrachi E."/>
        </authorList>
    </citation>
    <scope>NUCLEOTIDE SEQUENCE</scope>
    <source>
        <tissue evidence="4">Young leaves</tissue>
    </source>
</reference>
<feature type="compositionally biased region" description="Polar residues" evidence="2">
    <location>
        <begin position="155"/>
        <end position="168"/>
    </location>
</feature>
<evidence type="ECO:0000259" key="3">
    <source>
        <dbReference type="PROSITE" id="PS50157"/>
    </source>
</evidence>
<evidence type="ECO:0000313" key="4">
    <source>
        <dbReference type="EMBL" id="KAJ4968226.1"/>
    </source>
</evidence>
<dbReference type="InterPro" id="IPR013087">
    <property type="entry name" value="Znf_C2H2_type"/>
</dbReference>
<dbReference type="EMBL" id="JAMYWD010000006">
    <property type="protein sequence ID" value="KAJ4968226.1"/>
    <property type="molecule type" value="Genomic_DNA"/>
</dbReference>
<dbReference type="PANTHER" id="PTHR45730">
    <property type="entry name" value="ZINC FINGER PROTEIN JAGGED"/>
    <property type="match status" value="1"/>
</dbReference>
<dbReference type="InterPro" id="IPR045320">
    <property type="entry name" value="JAGGED/SL1-like"/>
</dbReference>
<keyword evidence="5" id="KW-1185">Reference proteome</keyword>
<feature type="domain" description="C2H2-type" evidence="3">
    <location>
        <begin position="23"/>
        <end position="50"/>
    </location>
</feature>
<dbReference type="Proteomes" id="UP001141806">
    <property type="component" value="Unassembled WGS sequence"/>
</dbReference>
<comment type="caution">
    <text evidence="4">The sequence shown here is derived from an EMBL/GenBank/DDBJ whole genome shotgun (WGS) entry which is preliminary data.</text>
</comment>
<dbReference type="PANTHER" id="PTHR45730:SF108">
    <property type="entry name" value="PROTEIN LATE FLOWERING"/>
    <property type="match status" value="1"/>
</dbReference>
<dbReference type="PROSITE" id="PS50157">
    <property type="entry name" value="ZINC_FINGER_C2H2_2"/>
    <property type="match status" value="1"/>
</dbReference>
<dbReference type="GO" id="GO:0003700">
    <property type="term" value="F:DNA-binding transcription factor activity"/>
    <property type="evidence" value="ECO:0007669"/>
    <property type="project" value="InterPro"/>
</dbReference>
<dbReference type="SUPFAM" id="SSF57667">
    <property type="entry name" value="beta-beta-alpha zinc fingers"/>
    <property type="match status" value="1"/>
</dbReference>